<comment type="function">
    <text evidence="1">May be involved in neurite outgrowth.</text>
</comment>
<dbReference type="GO" id="GO:0005886">
    <property type="term" value="C:plasma membrane"/>
    <property type="evidence" value="ECO:0007669"/>
    <property type="project" value="TreeGrafter"/>
</dbReference>
<proteinExistence type="predicted"/>
<name>A0AAV7D7T6_ENGPU</name>
<protein>
    <recommendedName>
        <fullName evidence="3">G protein-regulated inducer of neurite outgrowth C-terminal domain-containing protein</fullName>
    </recommendedName>
</protein>
<feature type="domain" description="G protein-regulated inducer of neurite outgrowth C-terminal" evidence="3">
    <location>
        <begin position="625"/>
        <end position="732"/>
    </location>
</feature>
<evidence type="ECO:0000256" key="2">
    <source>
        <dbReference type="SAM" id="MobiDB-lite"/>
    </source>
</evidence>
<comment type="caution">
    <text evidence="4">The sequence shown here is derived from an EMBL/GenBank/DDBJ whole genome shotgun (WGS) entry which is preliminary data.</text>
</comment>
<feature type="compositionally biased region" description="Basic and acidic residues" evidence="2">
    <location>
        <begin position="521"/>
        <end position="531"/>
    </location>
</feature>
<feature type="compositionally biased region" description="Polar residues" evidence="2">
    <location>
        <begin position="25"/>
        <end position="41"/>
    </location>
</feature>
<reference evidence="4" key="1">
    <citation type="thesis" date="2020" institute="ProQuest LLC" country="789 East Eisenhower Parkway, Ann Arbor, MI, USA">
        <title>Comparative Genomics and Chromosome Evolution.</title>
        <authorList>
            <person name="Mudd A.B."/>
        </authorList>
    </citation>
    <scope>NUCLEOTIDE SEQUENCE</scope>
    <source>
        <strain evidence="4">237g6f4</strain>
        <tissue evidence="4">Blood</tissue>
    </source>
</reference>
<evidence type="ECO:0000256" key="1">
    <source>
        <dbReference type="ARBA" id="ARBA00002358"/>
    </source>
</evidence>
<sequence length="737" mass="81580">MGTVTDPSGSDKASPTSTEEESPAKSISQEDNLQLKRATSSNNGNVAQITGVCSLDLNCKPSTDSPSNENICEHEEENKKELSLIRTCTLSDTLLPLDSTGKETQAIIETSQHAATSDIAMESQPTVVSSVVSHLTLPTETLPATEESHLPKALTVVQTETENQEGSSRTSTQIPEIFKNVDIKVLDNERNGHIPSLSQETLTDNIQAEIGLNTVPIQDELKMEDVNNEPTVMQCSQFSRTEETVNTNGDHEALELQLVGKFREMGTMTSQLESWAKQDAEVQAVANVENKSVSTSPSILAAFLKSSSPVLKERQEQVCIIYQGNPGNPQIDRANFALHSQLSQNHLAPKVCFQPPDAMGPQPLQLHTKSPPDMIRSPFQRPELARNSQVLYRSELDGQGLCLRENHPMPPKQMANASPILMNVKPVYQINIENTNQPKACQITKDKFNEQPQFRAAHEQGSKARLHHLSGIENIQLHNIRQDNEQTDSLSIPGEGSSDRKPFHFKITNEQGSTQTIITTDIKKPKKEDRPTPLQVEVEVNSSIGATGGQVEEILEVLIRKDQDEGEHAKRSSSLSLQTRPATDLNQSAAQLTPRLRKAREEKKEPILVTLPTSDPPKSHGKKSSPSSSAEAKSQAKQPAKSVKDVVWDEQGMTWEVYGASMDPEALGIAIQNHLQRQIREHEKMIRAQLKQNRKSICSDSSGKKHKRRQHRVFQSILKNFRRPNCCGRPPPSTVLE</sequence>
<feature type="compositionally biased region" description="Low complexity" evidence="2">
    <location>
        <begin position="624"/>
        <end position="641"/>
    </location>
</feature>
<gene>
    <name evidence="4" type="ORF">GDO81_000764</name>
</gene>
<dbReference type="PANTHER" id="PTHR15718">
    <property type="entry name" value="G PROTEIN-REGULATED INDUCER OF NEURITE OUTGROWTH C-TERMINAL DOMAIN-CONTAINING PROTEIN"/>
    <property type="match status" value="1"/>
</dbReference>
<feature type="compositionally biased region" description="Polar residues" evidence="2">
    <location>
        <begin position="1"/>
        <end position="17"/>
    </location>
</feature>
<dbReference type="Pfam" id="PF15235">
    <property type="entry name" value="GRIN_C"/>
    <property type="match status" value="1"/>
</dbReference>
<dbReference type="Proteomes" id="UP000824782">
    <property type="component" value="Unassembled WGS sequence"/>
</dbReference>
<feature type="compositionally biased region" description="Polar residues" evidence="2">
    <location>
        <begin position="572"/>
        <end position="591"/>
    </location>
</feature>
<dbReference type="InterPro" id="IPR026646">
    <property type="entry name" value="GPRIN2-like/GPRIN3"/>
</dbReference>
<dbReference type="GO" id="GO:0031175">
    <property type="term" value="P:neuron projection development"/>
    <property type="evidence" value="ECO:0007669"/>
    <property type="project" value="TreeGrafter"/>
</dbReference>
<dbReference type="InterPro" id="IPR032745">
    <property type="entry name" value="GRIN_C"/>
</dbReference>
<evidence type="ECO:0000313" key="5">
    <source>
        <dbReference type="Proteomes" id="UP000824782"/>
    </source>
</evidence>
<feature type="region of interest" description="Disordered" evidence="2">
    <location>
        <begin position="563"/>
        <end position="645"/>
    </location>
</feature>
<dbReference type="EMBL" id="WNYA01000001">
    <property type="protein sequence ID" value="KAG8593208.1"/>
    <property type="molecule type" value="Genomic_DNA"/>
</dbReference>
<feature type="region of interest" description="Disordered" evidence="2">
    <location>
        <begin position="1"/>
        <end position="41"/>
    </location>
</feature>
<evidence type="ECO:0000259" key="3">
    <source>
        <dbReference type="Pfam" id="PF15235"/>
    </source>
</evidence>
<accession>A0AAV7D7T6</accession>
<feature type="region of interest" description="Disordered" evidence="2">
    <location>
        <begin position="515"/>
        <end position="534"/>
    </location>
</feature>
<dbReference type="AlphaFoldDB" id="A0AAV7D7T6"/>
<dbReference type="PANTHER" id="PTHR15718:SF6">
    <property type="entry name" value="G PROTEIN-REGULATED INDUCER OF NEURITE OUTGROWTH 3"/>
    <property type="match status" value="1"/>
</dbReference>
<organism evidence="4 5">
    <name type="scientific">Engystomops pustulosus</name>
    <name type="common">Tungara frog</name>
    <name type="synonym">Physalaemus pustulosus</name>
    <dbReference type="NCBI Taxonomy" id="76066"/>
    <lineage>
        <taxon>Eukaryota</taxon>
        <taxon>Metazoa</taxon>
        <taxon>Chordata</taxon>
        <taxon>Craniata</taxon>
        <taxon>Vertebrata</taxon>
        <taxon>Euteleostomi</taxon>
        <taxon>Amphibia</taxon>
        <taxon>Batrachia</taxon>
        <taxon>Anura</taxon>
        <taxon>Neobatrachia</taxon>
        <taxon>Hyloidea</taxon>
        <taxon>Leptodactylidae</taxon>
        <taxon>Leiuperinae</taxon>
        <taxon>Engystomops</taxon>
    </lineage>
</organism>
<keyword evidence="5" id="KW-1185">Reference proteome</keyword>
<evidence type="ECO:0000313" key="4">
    <source>
        <dbReference type="EMBL" id="KAG8593208.1"/>
    </source>
</evidence>